<evidence type="ECO:0000256" key="8">
    <source>
        <dbReference type="HAMAP-Rule" id="MF_01815"/>
    </source>
</evidence>
<organism evidence="11 12">
    <name type="scientific">Roseateles subflavus</name>
    <dbReference type="NCBI Taxonomy" id="3053353"/>
    <lineage>
        <taxon>Bacteria</taxon>
        <taxon>Pseudomonadati</taxon>
        <taxon>Pseudomonadota</taxon>
        <taxon>Betaproteobacteria</taxon>
        <taxon>Burkholderiales</taxon>
        <taxon>Sphaerotilaceae</taxon>
        <taxon>Roseateles</taxon>
    </lineage>
</organism>
<evidence type="ECO:0000256" key="1">
    <source>
        <dbReference type="ARBA" id="ARBA00008642"/>
    </source>
</evidence>
<comment type="function">
    <text evidence="8">Catalyzes the condensation reaction of fatty acid synthesis by the addition to an acyl acceptor of two carbons from malonyl-ACP. Catalyzes the first condensation reaction which initiates fatty acid synthesis and may therefore play a role in governing the total rate of fatty acid production. Possesses both acetoacetyl-ACP synthase and acetyl transacylase activities. Its substrate specificity determines the biosynthesis of branched-chain and/or straight-chain of fatty acids.</text>
</comment>
<comment type="catalytic activity">
    <reaction evidence="8">
        <text>malonyl-[ACP] + acetyl-CoA + H(+) = 3-oxobutanoyl-[ACP] + CO2 + CoA</text>
        <dbReference type="Rhea" id="RHEA:12080"/>
        <dbReference type="Rhea" id="RHEA-COMP:9623"/>
        <dbReference type="Rhea" id="RHEA-COMP:9625"/>
        <dbReference type="ChEBI" id="CHEBI:15378"/>
        <dbReference type="ChEBI" id="CHEBI:16526"/>
        <dbReference type="ChEBI" id="CHEBI:57287"/>
        <dbReference type="ChEBI" id="CHEBI:57288"/>
        <dbReference type="ChEBI" id="CHEBI:78449"/>
        <dbReference type="ChEBI" id="CHEBI:78450"/>
        <dbReference type="EC" id="2.3.1.180"/>
    </reaction>
</comment>
<dbReference type="CDD" id="cd00830">
    <property type="entry name" value="KAS_III"/>
    <property type="match status" value="1"/>
</dbReference>
<evidence type="ECO:0000313" key="11">
    <source>
        <dbReference type="EMBL" id="MDL5032901.1"/>
    </source>
</evidence>
<keyword evidence="8" id="KW-0963">Cytoplasm</keyword>
<keyword evidence="5 8" id="KW-0443">Lipid metabolism</keyword>
<keyword evidence="4 8" id="KW-0276">Fatty acid metabolism</keyword>
<dbReference type="PANTHER" id="PTHR43091">
    <property type="entry name" value="3-OXOACYL-[ACYL-CARRIER-PROTEIN] SYNTHASE"/>
    <property type="match status" value="1"/>
</dbReference>
<evidence type="ECO:0000259" key="10">
    <source>
        <dbReference type="Pfam" id="PF08545"/>
    </source>
</evidence>
<dbReference type="PANTHER" id="PTHR43091:SF1">
    <property type="entry name" value="BETA-KETOACYL-[ACYL-CARRIER-PROTEIN] SYNTHASE III, CHLOROPLASTIC"/>
    <property type="match status" value="1"/>
</dbReference>
<dbReference type="HAMAP" id="MF_01815">
    <property type="entry name" value="FabH"/>
    <property type="match status" value="1"/>
</dbReference>
<name>A0ABT7LJ67_9BURK</name>
<keyword evidence="2 8" id="KW-0444">Lipid biosynthesis</keyword>
<feature type="domain" description="Beta-ketoacyl-[acyl-carrier-protein] synthase III C-terminal" evidence="9">
    <location>
        <begin position="244"/>
        <end position="332"/>
    </location>
</feature>
<dbReference type="Pfam" id="PF08545">
    <property type="entry name" value="ACP_syn_III"/>
    <property type="match status" value="1"/>
</dbReference>
<evidence type="ECO:0000256" key="6">
    <source>
        <dbReference type="ARBA" id="ARBA00023160"/>
    </source>
</evidence>
<gene>
    <name evidence="8" type="primary">fabH</name>
    <name evidence="11" type="ORF">QRD43_13380</name>
</gene>
<keyword evidence="6 8" id="KW-0275">Fatty acid biosynthesis</keyword>
<proteinExistence type="inferred from homology"/>
<dbReference type="SUPFAM" id="SSF53901">
    <property type="entry name" value="Thiolase-like"/>
    <property type="match status" value="1"/>
</dbReference>
<comment type="subunit">
    <text evidence="8">Homodimer.</text>
</comment>
<dbReference type="Proteomes" id="UP001238603">
    <property type="component" value="Unassembled WGS sequence"/>
</dbReference>
<keyword evidence="8 11" id="KW-0012">Acyltransferase</keyword>
<comment type="domain">
    <text evidence="8">The last Arg residue of the ACP-binding site is essential for the weak association between ACP/AcpP and FabH.</text>
</comment>
<evidence type="ECO:0000313" key="12">
    <source>
        <dbReference type="Proteomes" id="UP001238603"/>
    </source>
</evidence>
<feature type="domain" description="Beta-ketoacyl-[acyl-carrier-protein] synthase III N-terminal" evidence="10">
    <location>
        <begin position="121"/>
        <end position="198"/>
    </location>
</feature>
<sequence length="333" mass="34600">MTTSSSQTAPRYSRILGTGSYLPEQRLTNADLAAQLARDGVETSDEWIVERTGIRARHFAAPDQTSSDLALPAARAALEAAGVAAEEIDLIIVATSTPDMVFPSTACLLQQKLGIAGCAAFDVQAVCSGFVYGLTVADAMIKSGAASKALVIGAETFSRILDFKDRTTCVLFGDGAGAVVLGASETPGLLASQLHADGRHVDILCTPGTVSGGQVLGHPLLKMDGQAVFKLAVGVLEKVARAVLEKAGKTDADIDWLIPHQANIRIMQGTAKKLKLPLEKLVVTVDQHGNTSAASIPLALDAAVRSGQIKKGDTVMLEGVGGGFTWGAVLLDL</sequence>
<dbReference type="NCBIfam" id="NF006829">
    <property type="entry name" value="PRK09352.1"/>
    <property type="match status" value="1"/>
</dbReference>
<dbReference type="EC" id="2.3.1.180" evidence="8"/>
<feature type="active site" evidence="8">
    <location>
        <position position="260"/>
    </location>
</feature>
<evidence type="ECO:0000256" key="4">
    <source>
        <dbReference type="ARBA" id="ARBA00022832"/>
    </source>
</evidence>
<evidence type="ECO:0000259" key="9">
    <source>
        <dbReference type="Pfam" id="PF08541"/>
    </source>
</evidence>
<dbReference type="RefSeq" id="WP_285982968.1">
    <property type="nucleotide sequence ID" value="NZ_JASVDS010000003.1"/>
</dbReference>
<feature type="active site" evidence="8">
    <location>
        <position position="290"/>
    </location>
</feature>
<dbReference type="NCBIfam" id="TIGR00747">
    <property type="entry name" value="fabH"/>
    <property type="match status" value="1"/>
</dbReference>
<comment type="similarity">
    <text evidence="1 8">Belongs to the thiolase-like superfamily. FabH family.</text>
</comment>
<evidence type="ECO:0000256" key="3">
    <source>
        <dbReference type="ARBA" id="ARBA00022679"/>
    </source>
</evidence>
<evidence type="ECO:0000256" key="5">
    <source>
        <dbReference type="ARBA" id="ARBA00023098"/>
    </source>
</evidence>
<dbReference type="EMBL" id="JASVDS010000003">
    <property type="protein sequence ID" value="MDL5032901.1"/>
    <property type="molecule type" value="Genomic_DNA"/>
</dbReference>
<dbReference type="InterPro" id="IPR013751">
    <property type="entry name" value="ACP_syn_III_N"/>
</dbReference>
<comment type="subcellular location">
    <subcellularLocation>
        <location evidence="8">Cytoplasm</location>
    </subcellularLocation>
</comment>
<feature type="region of interest" description="ACP-binding" evidence="8">
    <location>
        <begin position="261"/>
        <end position="265"/>
    </location>
</feature>
<accession>A0ABT7LJ67</accession>
<comment type="caution">
    <text evidence="11">The sequence shown here is derived from an EMBL/GenBank/DDBJ whole genome shotgun (WGS) entry which is preliminary data.</text>
</comment>
<dbReference type="Gene3D" id="3.40.47.10">
    <property type="match status" value="1"/>
</dbReference>
<evidence type="ECO:0000256" key="2">
    <source>
        <dbReference type="ARBA" id="ARBA00022516"/>
    </source>
</evidence>
<comment type="pathway">
    <text evidence="8">Lipid metabolism; fatty acid biosynthesis.</text>
</comment>
<protein>
    <recommendedName>
        <fullName evidence="8">Beta-ketoacyl-[acyl-carrier-protein] synthase III</fullName>
        <shortName evidence="8">Beta-ketoacyl-ACP synthase III</shortName>
        <shortName evidence="8">KAS III</shortName>
        <ecNumber evidence="8">2.3.1.180</ecNumber>
    </recommendedName>
    <alternativeName>
        <fullName evidence="8">3-oxoacyl-[acyl-carrier-protein] synthase 3</fullName>
    </alternativeName>
    <alternativeName>
        <fullName evidence="8">3-oxoacyl-[acyl-carrier-protein] synthase III</fullName>
    </alternativeName>
</protein>
<reference evidence="11 12" key="1">
    <citation type="submission" date="2023-06" db="EMBL/GenBank/DDBJ databases">
        <title>Pelomonas sp. APW6 16S ribosomal RNA gene genome sequencing and assembly.</title>
        <authorList>
            <person name="Woo H."/>
        </authorList>
    </citation>
    <scope>NUCLEOTIDE SEQUENCE [LARGE SCALE GENOMIC DNA]</scope>
    <source>
        <strain evidence="11 12">APW6</strain>
    </source>
</reference>
<evidence type="ECO:0000256" key="7">
    <source>
        <dbReference type="ARBA" id="ARBA00023268"/>
    </source>
</evidence>
<dbReference type="InterPro" id="IPR013747">
    <property type="entry name" value="ACP_syn_III_C"/>
</dbReference>
<dbReference type="InterPro" id="IPR016039">
    <property type="entry name" value="Thiolase-like"/>
</dbReference>
<feature type="active site" evidence="8">
    <location>
        <position position="127"/>
    </location>
</feature>
<dbReference type="InterPro" id="IPR004655">
    <property type="entry name" value="FabH"/>
</dbReference>
<keyword evidence="7 8" id="KW-0511">Multifunctional enzyme</keyword>
<keyword evidence="3 8" id="KW-0808">Transferase</keyword>
<keyword evidence="12" id="KW-1185">Reference proteome</keyword>
<dbReference type="Pfam" id="PF08541">
    <property type="entry name" value="ACP_syn_III_C"/>
    <property type="match status" value="1"/>
</dbReference>
<dbReference type="GO" id="GO:0033818">
    <property type="term" value="F:beta-ketoacyl-acyl-carrier-protein synthase III activity"/>
    <property type="evidence" value="ECO:0007669"/>
    <property type="project" value="UniProtKB-EC"/>
</dbReference>